<gene>
    <name evidence="2" type="ORF">C2S53_016627</name>
</gene>
<sequence length="203" mass="23429">MSCLNLKRLLSHRKVWKLLRNKLPLKLIRSSSSSSSKANKKSKHRSYKTSKKVSWPSLSIQPKKFKKQPNLHTIIHHKNHHCCVQRRPPPVFIDQLFVEPVSVVREHVVSPGQPSKESLKKSEILDRESSRPASSNDGKSWPESCKEERGVIDDEYSMVNADDAWESMAVASPQMHGINERAEEFIARFRADMRQQEILARRL</sequence>
<reference evidence="2 3" key="1">
    <citation type="journal article" date="2021" name="Nat. Commun.">
        <title>Incipient diploidization of the medicinal plant Perilla within 10,000 years.</title>
        <authorList>
            <person name="Zhang Y."/>
            <person name="Shen Q."/>
            <person name="Leng L."/>
            <person name="Zhang D."/>
            <person name="Chen S."/>
            <person name="Shi Y."/>
            <person name="Ning Z."/>
            <person name="Chen S."/>
        </authorList>
    </citation>
    <scope>NUCLEOTIDE SEQUENCE [LARGE SCALE GENOMIC DNA]</scope>
    <source>
        <strain evidence="3">cv. PC099</strain>
    </source>
</reference>
<organism evidence="2 3">
    <name type="scientific">Perilla frutescens var. hirtella</name>
    <name type="common">Perilla citriodora</name>
    <name type="synonym">Perilla setoyensis</name>
    <dbReference type="NCBI Taxonomy" id="608512"/>
    <lineage>
        <taxon>Eukaryota</taxon>
        <taxon>Viridiplantae</taxon>
        <taxon>Streptophyta</taxon>
        <taxon>Embryophyta</taxon>
        <taxon>Tracheophyta</taxon>
        <taxon>Spermatophyta</taxon>
        <taxon>Magnoliopsida</taxon>
        <taxon>eudicotyledons</taxon>
        <taxon>Gunneridae</taxon>
        <taxon>Pentapetalae</taxon>
        <taxon>asterids</taxon>
        <taxon>lamiids</taxon>
        <taxon>Lamiales</taxon>
        <taxon>Lamiaceae</taxon>
        <taxon>Nepetoideae</taxon>
        <taxon>Elsholtzieae</taxon>
        <taxon>Perilla</taxon>
    </lineage>
</organism>
<dbReference type="EMBL" id="SDAM02001008">
    <property type="protein sequence ID" value="KAH6823204.1"/>
    <property type="molecule type" value="Genomic_DNA"/>
</dbReference>
<keyword evidence="3" id="KW-1185">Reference proteome</keyword>
<dbReference type="Pfam" id="PF05553">
    <property type="entry name" value="DUF761"/>
    <property type="match status" value="1"/>
</dbReference>
<dbReference type="InterPro" id="IPR008480">
    <property type="entry name" value="DUF761_pln"/>
</dbReference>
<dbReference type="AlphaFoldDB" id="A0AAD4IXP5"/>
<feature type="region of interest" description="Disordered" evidence="1">
    <location>
        <begin position="29"/>
        <end position="59"/>
    </location>
</feature>
<feature type="region of interest" description="Disordered" evidence="1">
    <location>
        <begin position="108"/>
        <end position="147"/>
    </location>
</feature>
<evidence type="ECO:0000313" key="2">
    <source>
        <dbReference type="EMBL" id="KAH6823204.1"/>
    </source>
</evidence>
<name>A0AAD4IXP5_PERFH</name>
<evidence type="ECO:0008006" key="4">
    <source>
        <dbReference type="Google" id="ProtNLM"/>
    </source>
</evidence>
<evidence type="ECO:0000256" key="1">
    <source>
        <dbReference type="SAM" id="MobiDB-lite"/>
    </source>
</evidence>
<feature type="compositionally biased region" description="Basic residues" evidence="1">
    <location>
        <begin position="38"/>
        <end position="51"/>
    </location>
</feature>
<dbReference type="Proteomes" id="UP001190926">
    <property type="component" value="Unassembled WGS sequence"/>
</dbReference>
<comment type="caution">
    <text evidence="2">The sequence shown here is derived from an EMBL/GenBank/DDBJ whole genome shotgun (WGS) entry which is preliminary data.</text>
</comment>
<feature type="compositionally biased region" description="Basic and acidic residues" evidence="1">
    <location>
        <begin position="117"/>
        <end position="130"/>
    </location>
</feature>
<accession>A0AAD4IXP5</accession>
<proteinExistence type="predicted"/>
<protein>
    <recommendedName>
        <fullName evidence="4">Cotton fiber protein</fullName>
    </recommendedName>
</protein>
<evidence type="ECO:0000313" key="3">
    <source>
        <dbReference type="Proteomes" id="UP001190926"/>
    </source>
</evidence>